<dbReference type="SUPFAM" id="SSF82649">
    <property type="entry name" value="SufE/NifU"/>
    <property type="match status" value="1"/>
</dbReference>
<evidence type="ECO:0000259" key="2">
    <source>
        <dbReference type="Pfam" id="PF01592"/>
    </source>
</evidence>
<reference evidence="3 4" key="1">
    <citation type="submission" date="2019-07" db="EMBL/GenBank/DDBJ databases">
        <title>Genome sequence of Acholeplasma laidlawii strain with increased resistance to erythromycin.</title>
        <authorList>
            <person name="Medvedeva E.S."/>
            <person name="Baranova N.B."/>
            <person name="Siniagina M.N."/>
            <person name="Mouzykantov A."/>
            <person name="Chernova O.A."/>
            <person name="Chernov V.M."/>
        </authorList>
    </citation>
    <scope>NUCLEOTIDE SEQUENCE [LARGE SCALE GENOMIC DNA]</scope>
    <source>
        <strain evidence="3 4">PG8REry</strain>
    </source>
</reference>
<dbReference type="Proteomes" id="UP000315938">
    <property type="component" value="Unassembled WGS sequence"/>
</dbReference>
<dbReference type="OMA" id="MKLDSMY"/>
<dbReference type="InterPro" id="IPR002871">
    <property type="entry name" value="NIF_FeS_clus_asmbl_NifU_N"/>
</dbReference>
<dbReference type="AlphaFoldDB" id="A0A553IG58"/>
<accession>A0A553IG58</accession>
<feature type="domain" description="NIF system FeS cluster assembly NifU N-terminal" evidence="2">
    <location>
        <begin position="7"/>
        <end position="126"/>
    </location>
</feature>
<dbReference type="FunFam" id="3.90.1010.10:FF:000002">
    <property type="entry name" value="Iron-sulfur cluster assembly scaffold protein NifU"/>
    <property type="match status" value="1"/>
</dbReference>
<dbReference type="Gene3D" id="3.90.1010.10">
    <property type="match status" value="1"/>
</dbReference>
<name>A0A553IG58_ACHLA</name>
<dbReference type="PANTHER" id="PTHR10093">
    <property type="entry name" value="IRON-SULFUR CLUSTER ASSEMBLY ENZYME NIFU HOMOLOG"/>
    <property type="match status" value="1"/>
</dbReference>
<dbReference type="EMBL" id="VKID01000002">
    <property type="protein sequence ID" value="TRX99188.1"/>
    <property type="molecule type" value="Genomic_DNA"/>
</dbReference>
<sequence length="148" mass="16545">MDLKTLYRSVIMDHYKNPKNKGLINDDSYLTVHLNNPTCGDDLIVQLLIKDSKIIDLKQQGKGCSICCASASVASELLKNKDIFEAKELIQTFYDMLTGEEIKDKSVLEDALAFEGVGQFPARIKCATLAWKAYEKGLNPLEGEQNNE</sequence>
<evidence type="ECO:0000256" key="1">
    <source>
        <dbReference type="ARBA" id="ARBA00006420"/>
    </source>
</evidence>
<dbReference type="GeneID" id="41339353"/>
<dbReference type="GO" id="GO:0016226">
    <property type="term" value="P:iron-sulfur cluster assembly"/>
    <property type="evidence" value="ECO:0007669"/>
    <property type="project" value="InterPro"/>
</dbReference>
<proteinExistence type="inferred from homology"/>
<dbReference type="NCBIfam" id="TIGR01994">
    <property type="entry name" value="SUF_scaf_2"/>
    <property type="match status" value="1"/>
</dbReference>
<dbReference type="GO" id="GO:0005506">
    <property type="term" value="F:iron ion binding"/>
    <property type="evidence" value="ECO:0007669"/>
    <property type="project" value="InterPro"/>
</dbReference>
<dbReference type="Pfam" id="PF01592">
    <property type="entry name" value="NifU_N"/>
    <property type="match status" value="1"/>
</dbReference>
<organism evidence="3 4">
    <name type="scientific">Acholeplasma laidlawii</name>
    <dbReference type="NCBI Taxonomy" id="2148"/>
    <lineage>
        <taxon>Bacteria</taxon>
        <taxon>Bacillati</taxon>
        <taxon>Mycoplasmatota</taxon>
        <taxon>Mollicutes</taxon>
        <taxon>Acholeplasmatales</taxon>
        <taxon>Acholeplasmataceae</taxon>
        <taxon>Acholeplasma</taxon>
    </lineage>
</organism>
<gene>
    <name evidence="3" type="ORF">FNV44_05635</name>
</gene>
<comment type="similarity">
    <text evidence="1">Belongs to the NifU family.</text>
</comment>
<protein>
    <submittedName>
        <fullName evidence="3">SUF system NifU family Fe-S cluster assembly protein</fullName>
    </submittedName>
</protein>
<comment type="caution">
    <text evidence="3">The sequence shown here is derived from an EMBL/GenBank/DDBJ whole genome shotgun (WGS) entry which is preliminary data.</text>
</comment>
<evidence type="ECO:0000313" key="3">
    <source>
        <dbReference type="EMBL" id="TRX99188.1"/>
    </source>
</evidence>
<dbReference type="GO" id="GO:0051536">
    <property type="term" value="F:iron-sulfur cluster binding"/>
    <property type="evidence" value="ECO:0007669"/>
    <property type="project" value="InterPro"/>
</dbReference>
<dbReference type="CDD" id="cd06664">
    <property type="entry name" value="IscU_like"/>
    <property type="match status" value="1"/>
</dbReference>
<dbReference type="RefSeq" id="WP_012243144.1">
    <property type="nucleotide sequence ID" value="NZ_CP103951.1"/>
</dbReference>
<evidence type="ECO:0000313" key="4">
    <source>
        <dbReference type="Proteomes" id="UP000315938"/>
    </source>
</evidence>